<accession>A0A1Y1ISI8</accession>
<feature type="region of interest" description="Disordered" evidence="1">
    <location>
        <begin position="453"/>
        <end position="682"/>
    </location>
</feature>
<feature type="compositionally biased region" description="Pro residues" evidence="1">
    <location>
        <begin position="1314"/>
        <end position="1341"/>
    </location>
</feature>
<feature type="region of interest" description="Disordered" evidence="1">
    <location>
        <begin position="69"/>
        <end position="155"/>
    </location>
</feature>
<feature type="compositionally biased region" description="Basic and acidic residues" evidence="1">
    <location>
        <begin position="535"/>
        <end position="580"/>
    </location>
</feature>
<feature type="region of interest" description="Disordered" evidence="1">
    <location>
        <begin position="746"/>
        <end position="1022"/>
    </location>
</feature>
<dbReference type="OrthoDB" id="1304856at2759"/>
<dbReference type="CDD" id="cd20142">
    <property type="entry name" value="PWWP_AtATX1-like"/>
    <property type="match status" value="1"/>
</dbReference>
<dbReference type="Gene3D" id="2.30.30.140">
    <property type="match status" value="2"/>
</dbReference>
<feature type="region of interest" description="Disordered" evidence="1">
    <location>
        <begin position="1295"/>
        <end position="1367"/>
    </location>
</feature>
<feature type="region of interest" description="Disordered" evidence="1">
    <location>
        <begin position="1147"/>
        <end position="1199"/>
    </location>
</feature>
<evidence type="ECO:0000313" key="4">
    <source>
        <dbReference type="Proteomes" id="UP000054558"/>
    </source>
</evidence>
<feature type="domain" description="PWWP" evidence="2">
    <location>
        <begin position="1196"/>
        <end position="1261"/>
    </location>
</feature>
<dbReference type="InterPro" id="IPR000313">
    <property type="entry name" value="PWWP_dom"/>
</dbReference>
<feature type="compositionally biased region" description="Basic and acidic residues" evidence="1">
    <location>
        <begin position="237"/>
        <end position="248"/>
    </location>
</feature>
<feature type="compositionally biased region" description="Basic residues" evidence="1">
    <location>
        <begin position="522"/>
        <end position="534"/>
    </location>
</feature>
<evidence type="ECO:0000313" key="3">
    <source>
        <dbReference type="EMBL" id="GAQ91138.1"/>
    </source>
</evidence>
<name>A0A1Y1ISI8_KLENI</name>
<organism evidence="3 4">
    <name type="scientific">Klebsormidium nitens</name>
    <name type="common">Green alga</name>
    <name type="synonym">Ulothrix nitens</name>
    <dbReference type="NCBI Taxonomy" id="105231"/>
    <lineage>
        <taxon>Eukaryota</taxon>
        <taxon>Viridiplantae</taxon>
        <taxon>Streptophyta</taxon>
        <taxon>Klebsormidiophyceae</taxon>
        <taxon>Klebsormidiales</taxon>
        <taxon>Klebsormidiaceae</taxon>
        <taxon>Klebsormidium</taxon>
    </lineage>
</organism>
<reference evidence="3 4" key="1">
    <citation type="journal article" date="2014" name="Nat. Commun.">
        <title>Klebsormidium flaccidum genome reveals primary factors for plant terrestrial adaptation.</title>
        <authorList>
            <person name="Hori K."/>
            <person name="Maruyama F."/>
            <person name="Fujisawa T."/>
            <person name="Togashi T."/>
            <person name="Yamamoto N."/>
            <person name="Seo M."/>
            <person name="Sato S."/>
            <person name="Yamada T."/>
            <person name="Mori H."/>
            <person name="Tajima N."/>
            <person name="Moriyama T."/>
            <person name="Ikeuchi M."/>
            <person name="Watanabe M."/>
            <person name="Wada H."/>
            <person name="Kobayashi K."/>
            <person name="Saito M."/>
            <person name="Masuda T."/>
            <person name="Sasaki-Sekimoto Y."/>
            <person name="Mashiguchi K."/>
            <person name="Awai K."/>
            <person name="Shimojima M."/>
            <person name="Masuda S."/>
            <person name="Iwai M."/>
            <person name="Nobusawa T."/>
            <person name="Narise T."/>
            <person name="Kondo S."/>
            <person name="Saito H."/>
            <person name="Sato R."/>
            <person name="Murakawa M."/>
            <person name="Ihara Y."/>
            <person name="Oshima-Yamada Y."/>
            <person name="Ohtaka K."/>
            <person name="Satoh M."/>
            <person name="Sonobe K."/>
            <person name="Ishii M."/>
            <person name="Ohtani R."/>
            <person name="Kanamori-Sato M."/>
            <person name="Honoki R."/>
            <person name="Miyazaki D."/>
            <person name="Mochizuki H."/>
            <person name="Umetsu J."/>
            <person name="Higashi K."/>
            <person name="Shibata D."/>
            <person name="Kamiya Y."/>
            <person name="Sato N."/>
            <person name="Nakamura Y."/>
            <person name="Tabata S."/>
            <person name="Ida S."/>
            <person name="Kurokawa K."/>
            <person name="Ohta H."/>
        </authorList>
    </citation>
    <scope>NUCLEOTIDE SEQUENCE [LARGE SCALE GENOMIC DNA]</scope>
    <source>
        <strain evidence="3 4">NIES-2285</strain>
    </source>
</reference>
<feature type="region of interest" description="Disordered" evidence="1">
    <location>
        <begin position="169"/>
        <end position="271"/>
    </location>
</feature>
<dbReference type="SMART" id="SM00333">
    <property type="entry name" value="TUDOR"/>
    <property type="match status" value="1"/>
</dbReference>
<feature type="compositionally biased region" description="Basic and acidic residues" evidence="1">
    <location>
        <begin position="511"/>
        <end position="521"/>
    </location>
</feature>
<feature type="compositionally biased region" description="Basic and acidic residues" evidence="1">
    <location>
        <begin position="473"/>
        <end position="498"/>
    </location>
</feature>
<feature type="region of interest" description="Disordered" evidence="1">
    <location>
        <begin position="1"/>
        <end position="56"/>
    </location>
</feature>
<dbReference type="STRING" id="105231.A0A1Y1ISI8"/>
<feature type="region of interest" description="Disordered" evidence="1">
    <location>
        <begin position="356"/>
        <end position="438"/>
    </location>
</feature>
<dbReference type="EMBL" id="DF237682">
    <property type="protein sequence ID" value="GAQ91138.1"/>
    <property type="molecule type" value="Genomic_DNA"/>
</dbReference>
<dbReference type="SUPFAM" id="SSF63748">
    <property type="entry name" value="Tudor/PWWP/MBT"/>
    <property type="match status" value="2"/>
</dbReference>
<protein>
    <recommendedName>
        <fullName evidence="2">PWWP domain-containing protein</fullName>
    </recommendedName>
</protein>
<proteinExistence type="predicted"/>
<feature type="compositionally biased region" description="Basic residues" evidence="1">
    <location>
        <begin position="1345"/>
        <end position="1367"/>
    </location>
</feature>
<dbReference type="CDD" id="cd20404">
    <property type="entry name" value="Tudor_Agenet_AtEML-like"/>
    <property type="match status" value="1"/>
</dbReference>
<feature type="compositionally biased region" description="Basic and acidic residues" evidence="1">
    <location>
        <begin position="746"/>
        <end position="757"/>
    </location>
</feature>
<sequence>MQTQARPLKQRSLKSFFSPARACKEGRDGTLDQDMGVDGASGQKGLSGPHPPTNLAVVNGQNGVAHVSGAAIHEGTRKRKQRKASAEDSGAIKVAASGELKAEEAGGQPQGGRGATTTADVQQSKKRKRKEYGAKPAVANGSESSCKDLPSERPVGLVAGGASAAVLALPKPGPLTERPAASDAAEGISRSFLPKPPSESPASPESFATARVATSDGFSGGSEPATLVTPPTVQQDGTDRKSMGERVESPPVGWTDTATMSHSQAMEAGGDEKPGCCLGASPSGLDSKLTCVEASAVCEGHLANSNAAIGDWSEAEQAEDVNGETKRAQLGLLSEPLEGPLDDGLQQFDKGNQRCSAPAEQAASPVRKGVRARKLSRKADELLQYSPEEARGVSGLGLRRRPEGGQEEGAGLQKEGRGARTELGVLDFGEQVTGMRPDGSLVELSRWAAELDEETSVVPELGEGDRPSGPGEGLRERKSERDRGERAANARQDAKMGEGDVPNSQGRRGKVKAEPEREQNGKKRQKEKKGMERRKKAEGAGEGASERGAEGGEQHDVAMFETDKEEGPKKDDPAKEKELEGGVDSQRGNRVRLLQTEGSGPSKQGNSNGLLETGGCAEADTEPDRSGGLTPLGKEQKIAELADVCLRASQSAESPAPSKKPQKRAPGTPKSERKPAVAGAGPVMKTCVNCGRTGPPTVGQYYGHPFSGEPCCAFCFHPTKKARRKAIEEGRDPDEAVRALLLDRKRRYKNGELETRKSRTQGSAQLPSSPVPPFTKAPRSPRKVVKPGGPVKLAWQSRFEAGGAISGGSPSVGVLESGGKRREAPPNGNSRIPASLGGASPRAKPAKSRPKRVAEQSQSEGKVASPGGTKRKKGPEAGSPQGKKRKLDSGIGSLKPVSPAKDAVAPGKGKGAKGTPKPVQTLSKSSRNANPSLLQTTQTLSKPSRKLPQSPQKSPLQKLLSRPPKTRPPMLKSPAKVEASSKRPKTKDRSAPAPPAVSHRLETPPTTPKAERLEASVKRPASRTISEILRDPYPVVPSAGGDDVRTSDVASGSGESLAAALAAFRERKRDEGVFHEMPLKNAPPKTLMGRKCKVYWPMDDTFYPGVVYQYNNQTGKHKILYEDGYEEVIHLADQRIQIQVFPERDPILVTDPGTEGEAGPRAANGGAKKKRKREQSSDGGTEGPEAELRRNGLPSEGDAVWGKVKGHAPWPCLVMNEEQAERVALEPGPRETAATTVPVQFFGTCEVGRLRGEQVETFQSGLDKGLHKKLKAGNFLQALQETEAYLRHRQLPPGMQAIFSPADDSSSGEEEQLPPSPRKPAPEPEPTPNPSPRPPPKPPLNPRSSPRRPRRDCRSSAKRSSRCTRLG</sequence>
<dbReference type="Proteomes" id="UP000054558">
    <property type="component" value="Unassembled WGS sequence"/>
</dbReference>
<feature type="compositionally biased region" description="Low complexity" evidence="1">
    <location>
        <begin position="899"/>
        <end position="918"/>
    </location>
</feature>
<evidence type="ECO:0000256" key="1">
    <source>
        <dbReference type="SAM" id="MobiDB-lite"/>
    </source>
</evidence>
<keyword evidence="4" id="KW-1185">Reference proteome</keyword>
<feature type="compositionally biased region" description="Polar residues" evidence="1">
    <location>
        <begin position="596"/>
        <end position="610"/>
    </location>
</feature>
<evidence type="ECO:0000259" key="2">
    <source>
        <dbReference type="PROSITE" id="PS50812"/>
    </source>
</evidence>
<dbReference type="Pfam" id="PF00855">
    <property type="entry name" value="PWWP"/>
    <property type="match status" value="1"/>
</dbReference>
<dbReference type="SMART" id="SM00293">
    <property type="entry name" value="PWWP"/>
    <property type="match status" value="1"/>
</dbReference>
<dbReference type="InterPro" id="IPR002999">
    <property type="entry name" value="Tudor"/>
</dbReference>
<gene>
    <name evidence="3" type="ORF">KFL_007330025</name>
</gene>
<feature type="compositionally biased region" description="Polar residues" evidence="1">
    <location>
        <begin position="920"/>
        <end position="955"/>
    </location>
</feature>
<dbReference type="PROSITE" id="PS50812">
    <property type="entry name" value="PWWP"/>
    <property type="match status" value="1"/>
</dbReference>
<dbReference type="OMA" id="DGVAKPH"/>